<dbReference type="SUPFAM" id="SSF55856">
    <property type="entry name" value="Cytochrome b5-like heme/steroid binding domain"/>
    <property type="match status" value="1"/>
</dbReference>
<dbReference type="PROSITE" id="PS50255">
    <property type="entry name" value="CYTOCHROME_B5_2"/>
    <property type="match status" value="1"/>
</dbReference>
<dbReference type="PANTHER" id="PTHR19353">
    <property type="entry name" value="FATTY ACID DESATURASE 2"/>
    <property type="match status" value="1"/>
</dbReference>
<dbReference type="Gene3D" id="3.10.120.10">
    <property type="entry name" value="Cytochrome b5-like heme/steroid binding domain"/>
    <property type="match status" value="1"/>
</dbReference>
<dbReference type="SMART" id="SM01117">
    <property type="entry name" value="Cyt-b5"/>
    <property type="match status" value="1"/>
</dbReference>
<evidence type="ECO:0000256" key="16">
    <source>
        <dbReference type="SAM" id="MobiDB-lite"/>
    </source>
</evidence>
<dbReference type="InterPro" id="IPR001199">
    <property type="entry name" value="Cyt_B5-like_heme/steroid-bd"/>
</dbReference>
<dbReference type="Gene3D" id="3.30.560.10">
    <property type="entry name" value="Glucose Oxidase, domain 3"/>
    <property type="match status" value="2"/>
</dbReference>
<comment type="similarity">
    <text evidence="4">Belongs to the fatty acid desaturase type 1 family.</text>
</comment>
<evidence type="ECO:0000256" key="3">
    <source>
        <dbReference type="ARBA" id="ARBA00004991"/>
    </source>
</evidence>
<keyword evidence="15 17" id="KW-0472">Membrane</keyword>
<dbReference type="GO" id="GO:0016020">
    <property type="term" value="C:membrane"/>
    <property type="evidence" value="ECO:0007669"/>
    <property type="project" value="UniProtKB-SubCell"/>
</dbReference>
<comment type="caution">
    <text evidence="19">The sequence shown here is derived from an EMBL/GenBank/DDBJ whole genome shotgun (WGS) entry which is preliminary data.</text>
</comment>
<dbReference type="GO" id="GO:0006665">
    <property type="term" value="P:sphingolipid metabolic process"/>
    <property type="evidence" value="ECO:0007669"/>
    <property type="project" value="UniProtKB-UniPathway"/>
</dbReference>
<gene>
    <name evidence="19" type="ORF">DDE83_003427</name>
</gene>
<dbReference type="GO" id="GO:0050660">
    <property type="term" value="F:flavin adenine dinucleotide binding"/>
    <property type="evidence" value="ECO:0007669"/>
    <property type="project" value="InterPro"/>
</dbReference>
<feature type="transmembrane region" description="Helical" evidence="17">
    <location>
        <begin position="283"/>
        <end position="305"/>
    </location>
</feature>
<dbReference type="InterPro" id="IPR036400">
    <property type="entry name" value="Cyt_B5-like_heme/steroid_sf"/>
</dbReference>
<dbReference type="UniPathway" id="UPA00222"/>
<evidence type="ECO:0000256" key="4">
    <source>
        <dbReference type="ARBA" id="ARBA00009295"/>
    </source>
</evidence>
<dbReference type="Pfam" id="PF00173">
    <property type="entry name" value="Cyt-b5"/>
    <property type="match status" value="1"/>
</dbReference>
<feature type="transmembrane region" description="Helical" evidence="17">
    <location>
        <begin position="237"/>
        <end position="263"/>
    </location>
</feature>
<evidence type="ECO:0000259" key="18">
    <source>
        <dbReference type="PROSITE" id="PS50255"/>
    </source>
</evidence>
<keyword evidence="14" id="KW-0443">Lipid metabolism</keyword>
<dbReference type="AlphaFoldDB" id="A0A364N7D8"/>
<evidence type="ECO:0000256" key="17">
    <source>
        <dbReference type="SAM" id="Phobius"/>
    </source>
</evidence>
<dbReference type="GO" id="GO:0016717">
    <property type="term" value="F:oxidoreductase activity, acting on paired donors, with oxidation of a pair of donors resulting in the reduction of molecular oxygen to two molecules of water"/>
    <property type="evidence" value="ECO:0007669"/>
    <property type="project" value="TreeGrafter"/>
</dbReference>
<evidence type="ECO:0000313" key="20">
    <source>
        <dbReference type="Proteomes" id="UP000249619"/>
    </source>
</evidence>
<dbReference type="Gene3D" id="3.50.50.60">
    <property type="entry name" value="FAD/NAD(P)-binding domain"/>
    <property type="match status" value="2"/>
</dbReference>
<dbReference type="InterPro" id="IPR005804">
    <property type="entry name" value="FA_desaturase_dom"/>
</dbReference>
<keyword evidence="7" id="KW-0349">Heme</keyword>
<dbReference type="InterPro" id="IPR036188">
    <property type="entry name" value="FAD/NAD-bd_sf"/>
</dbReference>
<feature type="region of interest" description="Disordered" evidence="16">
    <location>
        <begin position="142"/>
        <end position="176"/>
    </location>
</feature>
<evidence type="ECO:0000256" key="10">
    <source>
        <dbReference type="ARBA" id="ARBA00022919"/>
    </source>
</evidence>
<feature type="transmembrane region" description="Helical" evidence="17">
    <location>
        <begin position="365"/>
        <end position="385"/>
    </location>
</feature>
<dbReference type="SUPFAM" id="SSF54373">
    <property type="entry name" value="FAD-linked reductases, C-terminal domain"/>
    <property type="match status" value="1"/>
</dbReference>
<organism evidence="19 20">
    <name type="scientific">Stemphylium lycopersici</name>
    <name type="common">Tomato gray leaf spot disease fungus</name>
    <name type="synonym">Thyrospora lycopersici</name>
    <dbReference type="NCBI Taxonomy" id="183478"/>
    <lineage>
        <taxon>Eukaryota</taxon>
        <taxon>Fungi</taxon>
        <taxon>Dikarya</taxon>
        <taxon>Ascomycota</taxon>
        <taxon>Pezizomycotina</taxon>
        <taxon>Dothideomycetes</taxon>
        <taxon>Pleosporomycetidae</taxon>
        <taxon>Pleosporales</taxon>
        <taxon>Pleosporineae</taxon>
        <taxon>Pleosporaceae</taxon>
        <taxon>Stemphylium</taxon>
    </lineage>
</organism>
<dbReference type="InterPro" id="IPR012171">
    <property type="entry name" value="Fatty_acid_desaturase"/>
</dbReference>
<evidence type="ECO:0000256" key="6">
    <source>
        <dbReference type="ARBA" id="ARBA00016939"/>
    </source>
</evidence>
<evidence type="ECO:0000256" key="7">
    <source>
        <dbReference type="ARBA" id="ARBA00022617"/>
    </source>
</evidence>
<dbReference type="OrthoDB" id="260091at2759"/>
<dbReference type="CDD" id="cd03506">
    <property type="entry name" value="Delta6-FADS-like"/>
    <property type="match status" value="1"/>
</dbReference>
<keyword evidence="11 17" id="KW-1133">Transmembrane helix</keyword>
<evidence type="ECO:0000256" key="15">
    <source>
        <dbReference type="ARBA" id="ARBA00023136"/>
    </source>
</evidence>
<dbReference type="EC" id="1.14.19.18" evidence="5"/>
<keyword evidence="13" id="KW-0408">Iron</keyword>
<evidence type="ECO:0000256" key="14">
    <source>
        <dbReference type="ARBA" id="ARBA00023098"/>
    </source>
</evidence>
<evidence type="ECO:0000313" key="19">
    <source>
        <dbReference type="EMBL" id="RAR13172.1"/>
    </source>
</evidence>
<evidence type="ECO:0000256" key="12">
    <source>
        <dbReference type="ARBA" id="ARBA00023002"/>
    </source>
</evidence>
<accession>A0A364N7D8</accession>
<keyword evidence="9" id="KW-0479">Metal-binding</keyword>
<protein>
    <recommendedName>
        <fullName evidence="6">Delta 8-(E)-sphingolipid desaturase</fullName>
        <ecNumber evidence="5">1.14.19.18</ecNumber>
    </recommendedName>
</protein>
<keyword evidence="8 17" id="KW-0812">Transmembrane</keyword>
<name>A0A364N7D8_STELY</name>
<evidence type="ECO:0000256" key="5">
    <source>
        <dbReference type="ARBA" id="ARBA00012019"/>
    </source>
</evidence>
<evidence type="ECO:0000256" key="8">
    <source>
        <dbReference type="ARBA" id="ARBA00022692"/>
    </source>
</evidence>
<evidence type="ECO:0000256" key="13">
    <source>
        <dbReference type="ARBA" id="ARBA00023004"/>
    </source>
</evidence>
<dbReference type="STRING" id="183478.A0A364N7D8"/>
<dbReference type="EMBL" id="QGDH01000039">
    <property type="protein sequence ID" value="RAR13172.1"/>
    <property type="molecule type" value="Genomic_DNA"/>
</dbReference>
<comment type="pathway">
    <text evidence="2">Lipid metabolism; sphingolipid metabolism.</text>
</comment>
<keyword evidence="10" id="KW-0746">Sphingolipid metabolism</keyword>
<dbReference type="InterPro" id="IPR000172">
    <property type="entry name" value="GMC_OxRdtase_N"/>
</dbReference>
<evidence type="ECO:0000256" key="11">
    <source>
        <dbReference type="ARBA" id="ARBA00022989"/>
    </source>
</evidence>
<dbReference type="Proteomes" id="UP000249619">
    <property type="component" value="Unassembled WGS sequence"/>
</dbReference>
<dbReference type="Pfam" id="PF00487">
    <property type="entry name" value="FA_desaturase"/>
    <property type="match status" value="1"/>
</dbReference>
<comment type="subcellular location">
    <subcellularLocation>
        <location evidence="1">Membrane</location>
        <topology evidence="1">Multi-pass membrane protein</topology>
    </subcellularLocation>
</comment>
<evidence type="ECO:0000256" key="1">
    <source>
        <dbReference type="ARBA" id="ARBA00004141"/>
    </source>
</evidence>
<keyword evidence="12 19" id="KW-0560">Oxidoreductase</keyword>
<dbReference type="SUPFAM" id="SSF51905">
    <property type="entry name" value="FAD/NAD(P)-binding domain"/>
    <property type="match status" value="1"/>
</dbReference>
<evidence type="ECO:0000256" key="2">
    <source>
        <dbReference type="ARBA" id="ARBA00004760"/>
    </source>
</evidence>
<evidence type="ECO:0000256" key="9">
    <source>
        <dbReference type="ARBA" id="ARBA00022723"/>
    </source>
</evidence>
<dbReference type="GO" id="GO:0016614">
    <property type="term" value="F:oxidoreductase activity, acting on CH-OH group of donors"/>
    <property type="evidence" value="ECO:0007669"/>
    <property type="project" value="InterPro"/>
</dbReference>
<keyword evidence="20" id="KW-1185">Reference proteome</keyword>
<proteinExistence type="inferred from homology"/>
<feature type="domain" description="Cytochrome b5 heme-binding" evidence="18">
    <location>
        <begin position="4"/>
        <end position="79"/>
    </location>
</feature>
<comment type="pathway">
    <text evidence="3">Sphingolipid metabolism.</text>
</comment>
<reference evidence="20" key="1">
    <citation type="submission" date="2018-05" db="EMBL/GenBank/DDBJ databases">
        <title>Draft genome sequence of Stemphylium lycopersici strain CIDEFI 213.</title>
        <authorList>
            <person name="Medina R."/>
            <person name="Franco M.E.E."/>
            <person name="Lucentini C.G."/>
            <person name="Saparrat M.C.N."/>
            <person name="Balatti P.A."/>
        </authorList>
    </citation>
    <scope>NUCLEOTIDE SEQUENCE [LARGE SCALE GENOMIC DNA]</scope>
    <source>
        <strain evidence="20">CIDEFI 213</strain>
    </source>
</reference>
<dbReference type="GO" id="GO:0046872">
    <property type="term" value="F:metal ion binding"/>
    <property type="evidence" value="ECO:0007669"/>
    <property type="project" value="UniProtKB-KW"/>
</dbReference>
<feature type="transmembrane region" description="Helical" evidence="17">
    <location>
        <begin position="405"/>
        <end position="424"/>
    </location>
</feature>
<dbReference type="PANTHER" id="PTHR19353:SF30">
    <property type="entry name" value="DELTA 8-(E)-SPHINGOLIPID DESATURASE"/>
    <property type="match status" value="1"/>
</dbReference>
<dbReference type="Pfam" id="PF00732">
    <property type="entry name" value="GMC_oxred_N"/>
    <property type="match status" value="1"/>
</dbReference>
<sequence length="903" mass="102715">MSRHRIIAPAEIKRQIAQGEPVVIHEGYALHLGEWINRHPGGRLAILHMVGRDATDEINIYHSNKALLMMTKHRIGRVQLPWANLEPPIRSPDYYKNLEEKKRLGAATESEKQRRGRSVDLGSAAAIISKKLIAKSDTCVYRSSSRPASDPEKLPLIQDDAEGPTITPAEQKKRHREQYAIEQEEREIEEGIRDNPSLDLDTQKAIIENYRALHQQIKDEGLYQCRYSEYAKESVRYGFLFAAFLGFLYIKWWMTSAVFLGLFWQQIMFTAHDAGHRGITGNFVADTLIGAFIADFCCGLSIGWWKSSHNVHHLITNMPEHDPDIQNIPLFSTSPTYIKSVLSSFYNFQFVWDAACDVIVPYQKYLYYPIMAFARFNLYFLGWLHLVSPRAAQLGAAWWTRHVELVFMCCYWYLFGYLLVWVTLPTWPIRVGFVIMSHLVTMVLHVQITLSHWGMPTSDLGPTESFPQRQMRTTMDVECPPWLDWFHGGLQFQAVHHLFPRLPRHNLRRGQELVREFSEKTGVKYNCYGFVEGNKVVISRLEQISQMVKVMVECQNHMAETGESGLHYNFYHRFAAQYPRSAYGGTTGLTVSGRLSADGKAVGNYTMDAVRFNTLSVPQPELNNRAIASIIGKSVGGSSTVNGMQVFRGTKIEYDLWAKVSGSGSTGMHFVPHLDCLAEDFNIARNLNYWGQDNETRVHAEYPNSLPPNLSEKGRLVQHIDPRTYTRSSYRTGHLDEPSVDTSGDLRTRMTLNLGLITGLPMFAPDKAEELAQAFEAQNAVDCLPLNTPPNVPAGYQAQMGAFSTIFRKENAALMWLVLTGVLNLGPANQHHMSRDSVHINANDTLAMPVIDYINFSNPIPMAFWIEILRYIRKYMSLDYFKPYGPYEIAPGPNVITNEQIVD</sequence>
<feature type="transmembrane region" description="Helical" evidence="17">
    <location>
        <begin position="431"/>
        <end position="455"/>
    </location>
</feature>